<protein>
    <submittedName>
        <fullName evidence="8">MFS transporter</fullName>
    </submittedName>
</protein>
<dbReference type="InterPro" id="IPR020846">
    <property type="entry name" value="MFS_dom"/>
</dbReference>
<dbReference type="AlphaFoldDB" id="A0A559JFC5"/>
<dbReference type="PROSITE" id="PS50850">
    <property type="entry name" value="MFS"/>
    <property type="match status" value="1"/>
</dbReference>
<dbReference type="Proteomes" id="UP000317036">
    <property type="component" value="Unassembled WGS sequence"/>
</dbReference>
<dbReference type="InterPro" id="IPR036259">
    <property type="entry name" value="MFS_trans_sf"/>
</dbReference>
<feature type="transmembrane region" description="Helical" evidence="6">
    <location>
        <begin position="9"/>
        <end position="30"/>
    </location>
</feature>
<dbReference type="SUPFAM" id="SSF103473">
    <property type="entry name" value="MFS general substrate transporter"/>
    <property type="match status" value="1"/>
</dbReference>
<feature type="transmembrane region" description="Helical" evidence="6">
    <location>
        <begin position="107"/>
        <end position="125"/>
    </location>
</feature>
<sequence length="396" mass="42882">MERLWTKSYIFMILGMFFLFTAFYMLYPTLPLFIKERGGNETQVGLAMGAFMLTSVIFRPFVGALLDRFGRRPFIVCGLLFFAAAMYMYNWIGGIVVLMALRILHGMSWAVSTTAISTAVTDLIPSNRRGEGMGWSGMAMTLAMALGPMFGLWVTLNLTYHTLFLLAVVLSTAALFLTFGAKMKFKPRSAARRIELFERSVFPVTASVFLLFIAYGGITSFVPLFADSIKVNSGTFFLVYAATLVLSRPVAGKLSDRYGETLVIIPAKVITISALIVLSLSTHLFGVIISAIMYGMGFGSAQPALQAATIRLVSPERAGVANASFSTGADLGIGLGAIMLGWVSQHTSYQVLFTVSAVSVACSLLMFIFMVKPLLKNKGLHHGNTGSLESATDAAS</sequence>
<keyword evidence="4 6" id="KW-1133">Transmembrane helix</keyword>
<dbReference type="PANTHER" id="PTHR23531">
    <property type="entry name" value="QUINOLENE RESISTANCE PROTEIN NORA"/>
    <property type="match status" value="1"/>
</dbReference>
<evidence type="ECO:0000256" key="5">
    <source>
        <dbReference type="ARBA" id="ARBA00023136"/>
    </source>
</evidence>
<dbReference type="PANTHER" id="PTHR23531:SF2">
    <property type="entry name" value="PERMEASE"/>
    <property type="match status" value="1"/>
</dbReference>
<keyword evidence="9" id="KW-1185">Reference proteome</keyword>
<feature type="transmembrane region" description="Helical" evidence="6">
    <location>
        <begin position="42"/>
        <end position="62"/>
    </location>
</feature>
<feature type="transmembrane region" description="Helical" evidence="6">
    <location>
        <begin position="201"/>
        <end position="225"/>
    </location>
</feature>
<keyword evidence="3 6" id="KW-0812">Transmembrane</keyword>
<dbReference type="OrthoDB" id="9814001at2"/>
<dbReference type="CDD" id="cd17489">
    <property type="entry name" value="MFS_YfcJ_like"/>
    <property type="match status" value="1"/>
</dbReference>
<dbReference type="GO" id="GO:0022857">
    <property type="term" value="F:transmembrane transporter activity"/>
    <property type="evidence" value="ECO:0007669"/>
    <property type="project" value="InterPro"/>
</dbReference>
<organism evidence="8 9">
    <name type="scientific">Paenibacillus cremeus</name>
    <dbReference type="NCBI Taxonomy" id="2163881"/>
    <lineage>
        <taxon>Bacteria</taxon>
        <taxon>Bacillati</taxon>
        <taxon>Bacillota</taxon>
        <taxon>Bacilli</taxon>
        <taxon>Bacillales</taxon>
        <taxon>Paenibacillaceae</taxon>
        <taxon>Paenibacillus</taxon>
    </lineage>
</organism>
<keyword evidence="2" id="KW-0813">Transport</keyword>
<evidence type="ECO:0000256" key="2">
    <source>
        <dbReference type="ARBA" id="ARBA00022448"/>
    </source>
</evidence>
<feature type="transmembrane region" description="Helical" evidence="6">
    <location>
        <begin position="74"/>
        <end position="101"/>
    </location>
</feature>
<dbReference type="InterPro" id="IPR005829">
    <property type="entry name" value="Sugar_transporter_CS"/>
</dbReference>
<feature type="transmembrane region" description="Helical" evidence="6">
    <location>
        <begin position="162"/>
        <end position="181"/>
    </location>
</feature>
<evidence type="ECO:0000256" key="3">
    <source>
        <dbReference type="ARBA" id="ARBA00022692"/>
    </source>
</evidence>
<feature type="transmembrane region" description="Helical" evidence="6">
    <location>
        <begin position="137"/>
        <end position="156"/>
    </location>
</feature>
<keyword evidence="5 6" id="KW-0472">Membrane</keyword>
<name>A0A559JFC5_9BACL</name>
<feature type="domain" description="Major facilitator superfamily (MFS) profile" evidence="7">
    <location>
        <begin position="8"/>
        <end position="374"/>
    </location>
</feature>
<dbReference type="Pfam" id="PF07690">
    <property type="entry name" value="MFS_1"/>
    <property type="match status" value="1"/>
</dbReference>
<evidence type="ECO:0000256" key="1">
    <source>
        <dbReference type="ARBA" id="ARBA00004651"/>
    </source>
</evidence>
<evidence type="ECO:0000259" key="7">
    <source>
        <dbReference type="PROSITE" id="PS50850"/>
    </source>
</evidence>
<evidence type="ECO:0000313" key="8">
    <source>
        <dbReference type="EMBL" id="TVX98570.1"/>
    </source>
</evidence>
<accession>A0A559JFC5</accession>
<proteinExistence type="predicted"/>
<evidence type="ECO:0000313" key="9">
    <source>
        <dbReference type="Proteomes" id="UP000317036"/>
    </source>
</evidence>
<dbReference type="InterPro" id="IPR011701">
    <property type="entry name" value="MFS"/>
</dbReference>
<reference evidence="8 9" key="1">
    <citation type="submission" date="2019-07" db="EMBL/GenBank/DDBJ databases">
        <authorList>
            <person name="Kim J."/>
        </authorList>
    </citation>
    <scope>NUCLEOTIDE SEQUENCE [LARGE SCALE GENOMIC DNA]</scope>
    <source>
        <strain evidence="8 9">JC52</strain>
    </source>
</reference>
<dbReference type="PROSITE" id="PS00216">
    <property type="entry name" value="SUGAR_TRANSPORT_1"/>
    <property type="match status" value="1"/>
</dbReference>
<dbReference type="GO" id="GO:0005886">
    <property type="term" value="C:plasma membrane"/>
    <property type="evidence" value="ECO:0007669"/>
    <property type="project" value="UniProtKB-SubCell"/>
</dbReference>
<dbReference type="EMBL" id="VNJI01000092">
    <property type="protein sequence ID" value="TVX98570.1"/>
    <property type="molecule type" value="Genomic_DNA"/>
</dbReference>
<gene>
    <name evidence="8" type="ORF">FPZ49_34510</name>
</gene>
<feature type="transmembrane region" description="Helical" evidence="6">
    <location>
        <begin position="349"/>
        <end position="371"/>
    </location>
</feature>
<dbReference type="RefSeq" id="WP_144855145.1">
    <property type="nucleotide sequence ID" value="NZ_VNJI01000092.1"/>
</dbReference>
<dbReference type="Gene3D" id="1.20.1250.20">
    <property type="entry name" value="MFS general substrate transporter like domains"/>
    <property type="match status" value="1"/>
</dbReference>
<comment type="caution">
    <text evidence="8">The sequence shown here is derived from an EMBL/GenBank/DDBJ whole genome shotgun (WGS) entry which is preliminary data.</text>
</comment>
<comment type="subcellular location">
    <subcellularLocation>
        <location evidence="1">Cell membrane</location>
        <topology evidence="1">Multi-pass membrane protein</topology>
    </subcellularLocation>
</comment>
<feature type="transmembrane region" description="Helical" evidence="6">
    <location>
        <begin position="231"/>
        <end position="250"/>
    </location>
</feature>
<dbReference type="InterPro" id="IPR052714">
    <property type="entry name" value="MFS_Exporter"/>
</dbReference>
<evidence type="ECO:0000256" key="6">
    <source>
        <dbReference type="SAM" id="Phobius"/>
    </source>
</evidence>
<evidence type="ECO:0000256" key="4">
    <source>
        <dbReference type="ARBA" id="ARBA00022989"/>
    </source>
</evidence>